<evidence type="ECO:0000313" key="2">
    <source>
        <dbReference type="EMBL" id="CAD2216656.1"/>
    </source>
</evidence>
<evidence type="ECO:0000313" key="3">
    <source>
        <dbReference type="Proteomes" id="UP000515908"/>
    </source>
</evidence>
<proteinExistence type="predicted"/>
<gene>
    <name evidence="2" type="ORF">ADEAN_000411800</name>
</gene>
<feature type="transmembrane region" description="Helical" evidence="1">
    <location>
        <begin position="337"/>
        <end position="361"/>
    </location>
</feature>
<reference evidence="2 3" key="1">
    <citation type="submission" date="2020-08" db="EMBL/GenBank/DDBJ databases">
        <authorList>
            <person name="Newling K."/>
            <person name="Davey J."/>
            <person name="Forrester S."/>
        </authorList>
    </citation>
    <scope>NUCLEOTIDE SEQUENCE [LARGE SCALE GENOMIC DNA]</scope>
    <source>
        <strain evidence="3">Crithidia deanei Carvalho (ATCC PRA-265)</strain>
    </source>
</reference>
<keyword evidence="1" id="KW-0472">Membrane</keyword>
<dbReference type="AlphaFoldDB" id="A0A7G2CA60"/>
<evidence type="ECO:0000256" key="1">
    <source>
        <dbReference type="SAM" id="Phobius"/>
    </source>
</evidence>
<organism evidence="2 3">
    <name type="scientific">Angomonas deanei</name>
    <dbReference type="NCBI Taxonomy" id="59799"/>
    <lineage>
        <taxon>Eukaryota</taxon>
        <taxon>Discoba</taxon>
        <taxon>Euglenozoa</taxon>
        <taxon>Kinetoplastea</taxon>
        <taxon>Metakinetoplastina</taxon>
        <taxon>Trypanosomatida</taxon>
        <taxon>Trypanosomatidae</taxon>
        <taxon>Strigomonadinae</taxon>
        <taxon>Angomonas</taxon>
    </lineage>
</organism>
<keyword evidence="1" id="KW-1133">Transmembrane helix</keyword>
<keyword evidence="1" id="KW-0812">Transmembrane</keyword>
<accession>A0A7G2CA60</accession>
<name>A0A7G2CA60_9TRYP</name>
<keyword evidence="3" id="KW-1185">Reference proteome</keyword>
<dbReference type="EMBL" id="LR877151">
    <property type="protein sequence ID" value="CAD2216656.1"/>
    <property type="molecule type" value="Genomic_DNA"/>
</dbReference>
<dbReference type="Proteomes" id="UP000515908">
    <property type="component" value="Chromosome 07"/>
</dbReference>
<dbReference type="OrthoDB" id="264546at2759"/>
<dbReference type="VEuPathDB" id="TriTrypDB:ADEAN_000411800"/>
<protein>
    <submittedName>
        <fullName evidence="2">Uncharacterized protein</fullName>
    </submittedName>
</protein>
<sequence>MNMNSDYRFSFSNVKNYPISMTLGSATTQCEFTFTYTSLNNFVVDFDIPLCIPAPTTKELAQDKESEVKNPNPMPEFPDEFSTDIQVIMPSKKTIFKMHHAYSQPEEFAHSTLQGVQPDEVGRAVEYEWYIRGKSQASYFITQKAVPPGLEMVEPKLREYFYPNVATCTKVFIGYTPLANSGAELFLVDPDKTPSYLGRETVRGVPCKVWAVLSHGSLRTWYWSDEQYTKNTSQLLRMTVRGVGLSPFFPHHPFYAQGEAFPIQDRPLVCAFMTPMMNYNVGCDDSRGSEAFEYTYEITSFVPYIPMRDTTFPELCINVDASLSVPSSACRFSGIPAALVAILLIIIAIVFLFLGCCCVWCRYSVMVRRLEEELLYVTAELRRDAEAEGAPVQDGAVDSQGRRDGANFCFLSVND</sequence>